<dbReference type="GO" id="GO:0048487">
    <property type="term" value="F:beta-tubulin binding"/>
    <property type="evidence" value="ECO:0007669"/>
    <property type="project" value="InterPro"/>
</dbReference>
<dbReference type="Pfam" id="PF12612">
    <property type="entry name" value="TFCD_C"/>
    <property type="match status" value="1"/>
</dbReference>
<dbReference type="GO" id="GO:0007023">
    <property type="term" value="P:post-chaperonin tubulin folding pathway"/>
    <property type="evidence" value="ECO:0007669"/>
    <property type="project" value="InterPro"/>
</dbReference>
<evidence type="ECO:0000256" key="1">
    <source>
        <dbReference type="ARBA" id="ARBA00023186"/>
    </source>
</evidence>
<dbReference type="GO" id="GO:0000226">
    <property type="term" value="P:microtubule cytoskeleton organization"/>
    <property type="evidence" value="ECO:0007669"/>
    <property type="project" value="TreeGrafter"/>
</dbReference>
<dbReference type="AlphaFoldDB" id="M7PE94"/>
<dbReference type="OMA" id="EPHEAWH"/>
<dbReference type="eggNOG" id="KOG1943">
    <property type="taxonomic scope" value="Eukaryota"/>
</dbReference>
<accession>M7PE94</accession>
<sequence length="1130" mass="131204">MEEDDKEIYALKNGQEVVKKFKEDLLEFLKSFIDINWNVEKIICPLNIFQEQPELLDSELENLIHPVIDVIIKEIKNKVSCDFFLYINRLCYILYIYTKICGFKTIIKYFYNDFYLFESILFYMQNIPQEDTELWITRYILLLWLSLLCMIPFDLSRINSDLSGNTNIIDSLLVLCKRYLSISGKERDAASILVGRLLTRKDTYKLHLPSFISWIRDTWILETTSDFMKIGLLSSLCNIFKSNDRIFLLTIANDTFLLLQLITRNKHSNDKIRHLTTKLFQRVCLCFLKPHEASWIHKIEQNSLAKNLGIKGIDIQELSADIDDVALHPAIEECLYLLLENISDTSTIVRYSSAKGISKIISHIPESNANQVISTVISSIKDLDGSYSIETSNDIVWHGVSMTIAEFCRRGLLLPYRLREILPILLKALTFEQRRGTQYLGNNVRDAACYISWSIFRRYSIDNVIHLFPMLAESLLMVAIFDKETNVRRAASSAYQEGVGRYGESIFPHGIEIIKEMNFYTLATKRNSYLNVCFHLFKFNEYQDLIISYLTEKMAYHYDKKIRDLSSQILGKIAEINPSIVSKAIPVLLMNFEKKDIIMQHGTLEILAKILTKVQYKDIPSDIIQKFEELICEEMLPKNTLRIYPDIYGSICRYIIEISNTKYAKEACLLQWMDYIKCSLKIDSIHYEASQAVSSLAKRFDLRLQLNEFIIHIKSNFNKQDTFTNGLLCVLGKIEYFENYQDILELLVLVLIEITPLSDITFKKNSIKALGEILYSSKKHSSLSSFNIQYLHLDKLTQLFLNGLNDYSTGFAGDVGSWVRKESMISIFYILELAFDYNIDYFLTDAIFHSIIGNLLRQTVEKLDSLRVVAGSQLLNIVNLCQNMKKSYFSQSIELIKNSLKRIHDWRIPRNVIPNIIQLLCIREYQEYILIGLINSINGNESLTKEIEHHLIFYLINLPIEKNQSNSLTLLNFSNSLLKLCDSNITNNNFMICFMIFCNILFERLIFESLVGKFDFEHLFNCIRKSSYKSKSIQKISLSIKTYVEISKLSIKIASESLNELLLLLQHSYPVIRARAAEGLYMVLTEKELNISNQELYSNLINILIKTSWMESIEENKQYVEILQNSVLNL</sequence>
<dbReference type="InterPro" id="IPR033162">
    <property type="entry name" value="TBCD"/>
</dbReference>
<protein>
    <submittedName>
        <fullName evidence="4">Uncharacterized protein</fullName>
    </submittedName>
</protein>
<dbReference type="PANTHER" id="PTHR12658">
    <property type="entry name" value="BETA-TUBULIN COFACTOR D"/>
    <property type="match status" value="1"/>
</dbReference>
<organism evidence="4 5">
    <name type="scientific">Pneumocystis murina (strain B123)</name>
    <name type="common">Mouse pneumocystis pneumonia agent</name>
    <name type="synonym">Pneumocystis carinii f. sp. muris</name>
    <dbReference type="NCBI Taxonomy" id="1069680"/>
    <lineage>
        <taxon>Eukaryota</taxon>
        <taxon>Fungi</taxon>
        <taxon>Dikarya</taxon>
        <taxon>Ascomycota</taxon>
        <taxon>Taphrinomycotina</taxon>
        <taxon>Pneumocystomycetes</taxon>
        <taxon>Pneumocystaceae</taxon>
        <taxon>Pneumocystis</taxon>
    </lineage>
</organism>
<dbReference type="InterPro" id="IPR016024">
    <property type="entry name" value="ARM-type_fold"/>
</dbReference>
<evidence type="ECO:0000259" key="2">
    <source>
        <dbReference type="Pfam" id="PF12612"/>
    </source>
</evidence>
<dbReference type="InterPro" id="IPR058033">
    <property type="entry name" value="ARM_TBCD_2nd"/>
</dbReference>
<dbReference type="SUPFAM" id="SSF48371">
    <property type="entry name" value="ARM repeat"/>
    <property type="match status" value="1"/>
</dbReference>
<dbReference type="GeneID" id="19896628"/>
<dbReference type="Proteomes" id="UP000011958">
    <property type="component" value="Unassembled WGS sequence"/>
</dbReference>
<feature type="domain" description="Tubulin-folding cofactor D ARM repeats" evidence="3">
    <location>
        <begin position="272"/>
        <end position="511"/>
    </location>
</feature>
<proteinExistence type="predicted"/>
<feature type="domain" description="Tubulin-folding cofactor D C-terminal" evidence="2">
    <location>
        <begin position="849"/>
        <end position="1035"/>
    </location>
</feature>
<evidence type="ECO:0000259" key="3">
    <source>
        <dbReference type="Pfam" id="PF25767"/>
    </source>
</evidence>
<evidence type="ECO:0000313" key="5">
    <source>
        <dbReference type="Proteomes" id="UP000011958"/>
    </source>
</evidence>
<dbReference type="VEuPathDB" id="FungiDB:PNEG_02941"/>
<keyword evidence="1" id="KW-0143">Chaperone</keyword>
<dbReference type="Pfam" id="PF23579">
    <property type="entry name" value="ARM_TBCD"/>
    <property type="match status" value="1"/>
</dbReference>
<dbReference type="Pfam" id="PF25767">
    <property type="entry name" value="ARM_TBCD_2nd"/>
    <property type="match status" value="1"/>
</dbReference>
<gene>
    <name evidence="4" type="ORF">PNEG_02941</name>
</gene>
<dbReference type="RefSeq" id="XP_007874985.1">
    <property type="nucleotide sequence ID" value="XM_007876794.1"/>
</dbReference>
<dbReference type="STRING" id="1069680.M7PE94"/>
<reference evidence="5" key="1">
    <citation type="journal article" date="2016" name="Nat. Commun.">
        <title>Genome analysis of three Pneumocystis species reveals adaptation mechanisms to life exclusively in mammalian hosts.</title>
        <authorList>
            <person name="Ma L."/>
            <person name="Chen Z."/>
            <person name="Huang D.W."/>
            <person name="Kutty G."/>
            <person name="Ishihara M."/>
            <person name="Wang H."/>
            <person name="Abouelleil A."/>
            <person name="Bishop L."/>
            <person name="Davey E."/>
            <person name="Deng R."/>
            <person name="Deng X."/>
            <person name="Fan L."/>
            <person name="Fantoni G."/>
            <person name="Fitzgerald M."/>
            <person name="Gogineni E."/>
            <person name="Goldberg J.M."/>
            <person name="Handley G."/>
            <person name="Hu X."/>
            <person name="Huber C."/>
            <person name="Jiao X."/>
            <person name="Jones K."/>
            <person name="Levin J.Z."/>
            <person name="Liu Y."/>
            <person name="Macdonald P."/>
            <person name="Melnikov A."/>
            <person name="Raley C."/>
            <person name="Sassi M."/>
            <person name="Sherman B.T."/>
            <person name="Song X."/>
            <person name="Sykes S."/>
            <person name="Tran B."/>
            <person name="Walsh L."/>
            <person name="Xia Y."/>
            <person name="Yang J."/>
            <person name="Young S."/>
            <person name="Zeng Q."/>
            <person name="Zheng X."/>
            <person name="Stephens R."/>
            <person name="Nusbaum C."/>
            <person name="Birren B.W."/>
            <person name="Azadi P."/>
            <person name="Lempicki R.A."/>
            <person name="Cuomo C.A."/>
            <person name="Kovacs J.A."/>
        </authorList>
    </citation>
    <scope>NUCLEOTIDE SEQUENCE [LARGE SCALE GENOMIC DNA]</scope>
    <source>
        <strain evidence="5">B123</strain>
    </source>
</reference>
<dbReference type="EMBL" id="AFWA02000014">
    <property type="protein sequence ID" value="EMR08769.1"/>
    <property type="molecule type" value="Genomic_DNA"/>
</dbReference>
<dbReference type="Gene3D" id="1.25.10.10">
    <property type="entry name" value="Leucine-rich Repeat Variant"/>
    <property type="match status" value="1"/>
</dbReference>
<dbReference type="InterPro" id="IPR022577">
    <property type="entry name" value="TBCD_C"/>
</dbReference>
<comment type="caution">
    <text evidence="4">The sequence shown here is derived from an EMBL/GenBank/DDBJ whole genome shotgun (WGS) entry which is preliminary data.</text>
</comment>
<dbReference type="InterPro" id="IPR011989">
    <property type="entry name" value="ARM-like"/>
</dbReference>
<name>M7PE94_PNEMU</name>
<evidence type="ECO:0000313" key="4">
    <source>
        <dbReference type="EMBL" id="EMR08769.1"/>
    </source>
</evidence>
<dbReference type="PANTHER" id="PTHR12658:SF0">
    <property type="entry name" value="TUBULIN-SPECIFIC CHAPERONE D"/>
    <property type="match status" value="1"/>
</dbReference>
<dbReference type="OrthoDB" id="10253476at2759"/>
<dbReference type="GO" id="GO:0005096">
    <property type="term" value="F:GTPase activator activity"/>
    <property type="evidence" value="ECO:0007669"/>
    <property type="project" value="InterPro"/>
</dbReference>
<keyword evidence="5" id="KW-1185">Reference proteome</keyword>
<dbReference type="GO" id="GO:0007021">
    <property type="term" value="P:tubulin complex assembly"/>
    <property type="evidence" value="ECO:0007669"/>
    <property type="project" value="InterPro"/>
</dbReference>